<evidence type="ECO:0000313" key="2">
    <source>
        <dbReference type="Proteomes" id="UP001595891"/>
    </source>
</evidence>
<organism evidence="1 2">
    <name type="scientific">Sphaerisporangium corydalis</name>
    <dbReference type="NCBI Taxonomy" id="1441875"/>
    <lineage>
        <taxon>Bacteria</taxon>
        <taxon>Bacillati</taxon>
        <taxon>Actinomycetota</taxon>
        <taxon>Actinomycetes</taxon>
        <taxon>Streptosporangiales</taxon>
        <taxon>Streptosporangiaceae</taxon>
        <taxon>Sphaerisporangium</taxon>
    </lineage>
</organism>
<dbReference type="EMBL" id="JBHSFN010000025">
    <property type="protein sequence ID" value="MFC4590758.1"/>
    <property type="molecule type" value="Genomic_DNA"/>
</dbReference>
<reference evidence="2" key="1">
    <citation type="journal article" date="2019" name="Int. J. Syst. Evol. Microbiol.">
        <title>The Global Catalogue of Microorganisms (GCM) 10K type strain sequencing project: providing services to taxonomists for standard genome sequencing and annotation.</title>
        <authorList>
            <consortium name="The Broad Institute Genomics Platform"/>
            <consortium name="The Broad Institute Genome Sequencing Center for Infectious Disease"/>
            <person name="Wu L."/>
            <person name="Ma J."/>
        </authorList>
    </citation>
    <scope>NUCLEOTIDE SEQUENCE [LARGE SCALE GENOMIC DNA]</scope>
    <source>
        <strain evidence="2">CCUG 49560</strain>
    </source>
</reference>
<accession>A0ABV9EPI8</accession>
<dbReference type="RefSeq" id="WP_262845203.1">
    <property type="nucleotide sequence ID" value="NZ_JANZYP010000037.1"/>
</dbReference>
<proteinExistence type="predicted"/>
<dbReference type="Proteomes" id="UP001595891">
    <property type="component" value="Unassembled WGS sequence"/>
</dbReference>
<comment type="caution">
    <text evidence="1">The sequence shown here is derived from an EMBL/GenBank/DDBJ whole genome shotgun (WGS) entry which is preliminary data.</text>
</comment>
<protein>
    <submittedName>
        <fullName evidence="1">Uncharacterized protein</fullName>
    </submittedName>
</protein>
<name>A0ABV9EPI8_9ACTN</name>
<sequence length="60" mass="6573">MQDTRSGARPARGAVTPGHWTRTHVGGLYSGYQVRIVGDPYSRTKIVNGDPHWAEGVYSC</sequence>
<keyword evidence="2" id="KW-1185">Reference proteome</keyword>
<gene>
    <name evidence="1" type="ORF">ACFO8L_32000</name>
</gene>
<evidence type="ECO:0000313" key="1">
    <source>
        <dbReference type="EMBL" id="MFC4590758.1"/>
    </source>
</evidence>